<dbReference type="HOGENOM" id="CLU_048756_0_2_1"/>
<dbReference type="Pfam" id="PF02567">
    <property type="entry name" value="PhzC-PhzF"/>
    <property type="match status" value="1"/>
</dbReference>
<feature type="active site" evidence="2">
    <location>
        <position position="45"/>
    </location>
</feature>
<dbReference type="NCBIfam" id="TIGR00654">
    <property type="entry name" value="PhzF_family"/>
    <property type="match status" value="1"/>
</dbReference>
<keyword evidence="4" id="KW-1185">Reference proteome</keyword>
<dbReference type="GO" id="GO:0016853">
    <property type="term" value="F:isomerase activity"/>
    <property type="evidence" value="ECO:0007669"/>
    <property type="project" value="UniProtKB-KW"/>
</dbReference>
<evidence type="ECO:0008006" key="5">
    <source>
        <dbReference type="Google" id="ProtNLM"/>
    </source>
</evidence>
<dbReference type="Proteomes" id="UP000019478">
    <property type="component" value="Unassembled WGS sequence"/>
</dbReference>
<evidence type="ECO:0000313" key="4">
    <source>
        <dbReference type="Proteomes" id="UP000019478"/>
    </source>
</evidence>
<reference evidence="3 4" key="1">
    <citation type="submission" date="2013-03" db="EMBL/GenBank/DDBJ databases">
        <title>The Genome Sequence of Capronia epimyces CBS 606.96.</title>
        <authorList>
            <consortium name="The Broad Institute Genomics Platform"/>
            <person name="Cuomo C."/>
            <person name="de Hoog S."/>
            <person name="Gorbushina A."/>
            <person name="Walker B."/>
            <person name="Young S.K."/>
            <person name="Zeng Q."/>
            <person name="Gargeya S."/>
            <person name="Fitzgerald M."/>
            <person name="Haas B."/>
            <person name="Abouelleil A."/>
            <person name="Allen A.W."/>
            <person name="Alvarado L."/>
            <person name="Arachchi H.M."/>
            <person name="Berlin A.M."/>
            <person name="Chapman S.B."/>
            <person name="Gainer-Dewar J."/>
            <person name="Goldberg J."/>
            <person name="Griggs A."/>
            <person name="Gujja S."/>
            <person name="Hansen M."/>
            <person name="Howarth C."/>
            <person name="Imamovic A."/>
            <person name="Ireland A."/>
            <person name="Larimer J."/>
            <person name="McCowan C."/>
            <person name="Murphy C."/>
            <person name="Pearson M."/>
            <person name="Poon T.W."/>
            <person name="Priest M."/>
            <person name="Roberts A."/>
            <person name="Saif S."/>
            <person name="Shea T."/>
            <person name="Sisk P."/>
            <person name="Sykes S."/>
            <person name="Wortman J."/>
            <person name="Nusbaum C."/>
            <person name="Birren B."/>
        </authorList>
    </citation>
    <scope>NUCLEOTIDE SEQUENCE [LARGE SCALE GENOMIC DNA]</scope>
    <source>
        <strain evidence="3 4">CBS 606.96</strain>
    </source>
</reference>
<protein>
    <recommendedName>
        <fullName evidence="5">Phenazine biosynthesis protein</fullName>
    </recommendedName>
</protein>
<dbReference type="GeneID" id="19167902"/>
<evidence type="ECO:0000313" key="3">
    <source>
        <dbReference type="EMBL" id="EXJ86823.1"/>
    </source>
</evidence>
<evidence type="ECO:0000256" key="2">
    <source>
        <dbReference type="PIRSR" id="PIRSR016184-1"/>
    </source>
</evidence>
<dbReference type="InterPro" id="IPR003719">
    <property type="entry name" value="Phenazine_PhzF-like"/>
</dbReference>
<dbReference type="AlphaFoldDB" id="W9Y2U5"/>
<dbReference type="PANTHER" id="PTHR13774:SF39">
    <property type="entry name" value="BIOSYNTHESIS PROTEIN, PUTATIVE-RELATED"/>
    <property type="match status" value="1"/>
</dbReference>
<gene>
    <name evidence="3" type="ORF">A1O3_03777</name>
</gene>
<dbReference type="STRING" id="1182542.W9Y2U5"/>
<dbReference type="PIRSF" id="PIRSF016184">
    <property type="entry name" value="PhzC_PhzF"/>
    <property type="match status" value="1"/>
</dbReference>
<dbReference type="SUPFAM" id="SSF54506">
    <property type="entry name" value="Diaminopimelate epimerase-like"/>
    <property type="match status" value="1"/>
</dbReference>
<dbReference type="eggNOG" id="KOG3033">
    <property type="taxonomic scope" value="Eukaryota"/>
</dbReference>
<dbReference type="EMBL" id="AMGY01000003">
    <property type="protein sequence ID" value="EXJ86823.1"/>
    <property type="molecule type" value="Genomic_DNA"/>
</dbReference>
<sequence>MDRDIHLVNVFTAEGRGGNLAPIVLDATGLKDSEMRDVARRYERESVFVFPAEEGSGADFSLRFFVPGHEMEMCGHATVGTGWIMHRLGLVTETETEIKFMTKSGLVSTRRDRVANANTTGEMVSVSVSQPKGTLEDVQDERLIAQILSVLRVDSSHLGPWAIQNACTSRVKTVIPLKSAATLNSLDPDFEKVKDLCDQLGSTGLYPYAVVQHGNGLGPTKIEARQFPRASGYPEDAATGIAAAALSRALATNGLARSGESVVVYQGRAMGHLSQINVLVEDTGCWIGGTCAMA</sequence>
<dbReference type="Gene3D" id="3.10.310.10">
    <property type="entry name" value="Diaminopimelate Epimerase, Chain A, domain 1"/>
    <property type="match status" value="2"/>
</dbReference>
<dbReference type="OrthoDB" id="75169at2759"/>
<comment type="caution">
    <text evidence="3">The sequence shown here is derived from an EMBL/GenBank/DDBJ whole genome shotgun (WGS) entry which is preliminary data.</text>
</comment>
<proteinExistence type="predicted"/>
<name>W9Y2U5_9EURO</name>
<dbReference type="GO" id="GO:0005737">
    <property type="term" value="C:cytoplasm"/>
    <property type="evidence" value="ECO:0007669"/>
    <property type="project" value="TreeGrafter"/>
</dbReference>
<accession>W9Y2U5</accession>
<organism evidence="3 4">
    <name type="scientific">Capronia epimyces CBS 606.96</name>
    <dbReference type="NCBI Taxonomy" id="1182542"/>
    <lineage>
        <taxon>Eukaryota</taxon>
        <taxon>Fungi</taxon>
        <taxon>Dikarya</taxon>
        <taxon>Ascomycota</taxon>
        <taxon>Pezizomycotina</taxon>
        <taxon>Eurotiomycetes</taxon>
        <taxon>Chaetothyriomycetidae</taxon>
        <taxon>Chaetothyriales</taxon>
        <taxon>Herpotrichiellaceae</taxon>
        <taxon>Capronia</taxon>
    </lineage>
</organism>
<evidence type="ECO:0000256" key="1">
    <source>
        <dbReference type="ARBA" id="ARBA00023235"/>
    </source>
</evidence>
<dbReference type="RefSeq" id="XP_007732102.1">
    <property type="nucleotide sequence ID" value="XM_007733912.1"/>
</dbReference>
<dbReference type="PANTHER" id="PTHR13774">
    <property type="entry name" value="PHENAZINE BIOSYNTHESIS PROTEIN"/>
    <property type="match status" value="1"/>
</dbReference>
<keyword evidence="1" id="KW-0413">Isomerase</keyword>